<keyword evidence="5 6" id="KW-0472">Membrane</keyword>
<name>A0A8J3P2F4_9ACTN</name>
<feature type="transmembrane region" description="Helical" evidence="6">
    <location>
        <begin position="280"/>
        <end position="305"/>
    </location>
</feature>
<dbReference type="EMBL" id="BONH01000037">
    <property type="protein sequence ID" value="GIG01188.1"/>
    <property type="molecule type" value="Genomic_DNA"/>
</dbReference>
<keyword evidence="3 6" id="KW-0812">Transmembrane</keyword>
<dbReference type="AlphaFoldDB" id="A0A8J3P2F4"/>
<accession>A0A8J3P2F4</accession>
<keyword evidence="2" id="KW-1003">Cell membrane</keyword>
<comment type="caution">
    <text evidence="8">The sequence shown here is derived from an EMBL/GenBank/DDBJ whole genome shotgun (WGS) entry which is preliminary data.</text>
</comment>
<dbReference type="InterPro" id="IPR018076">
    <property type="entry name" value="T2SS_GspF_dom"/>
</dbReference>
<dbReference type="GO" id="GO:0005886">
    <property type="term" value="C:plasma membrane"/>
    <property type="evidence" value="ECO:0007669"/>
    <property type="project" value="UniProtKB-SubCell"/>
</dbReference>
<organism evidence="8 9">
    <name type="scientific">Catellatospora citrea</name>
    <dbReference type="NCBI Taxonomy" id="53366"/>
    <lineage>
        <taxon>Bacteria</taxon>
        <taxon>Bacillati</taxon>
        <taxon>Actinomycetota</taxon>
        <taxon>Actinomycetes</taxon>
        <taxon>Micromonosporales</taxon>
        <taxon>Micromonosporaceae</taxon>
        <taxon>Catellatospora</taxon>
    </lineage>
</organism>
<feature type="domain" description="Type II secretion system protein GspF" evidence="7">
    <location>
        <begin position="172"/>
        <end position="297"/>
    </location>
</feature>
<gene>
    <name evidence="8" type="ORF">Cci01nite_62810</name>
</gene>
<dbReference type="Pfam" id="PF00482">
    <property type="entry name" value="T2SSF"/>
    <property type="match status" value="1"/>
</dbReference>
<sequence>MTVGAQLILNVGIGAIFAAIALAVITLVSASIGRAGVAKALETIDTVYAPGSAAAAEEKLGDRLRPAAQQMSALGRLLTPRGAGARLQHWLDYAGNPVAWPPERVVEMQGLGLLVFAALGAAAALALDFGPGAVVAWVVAGAALGFWVPFLVVYDLGVRRQQEIRRRLPDGLDLLTLSVEAGLGFDAALAQVAVTMPGALSREFARVLQEMQMGQRRSAALRALAARTTVRELKTVTLALVQAGELGIPIAGVLREQARQMRVKRRQLAEETARKLPVKVLFPLIFCLFPALFIVILGPGVIGIMDAF</sequence>
<evidence type="ECO:0000256" key="2">
    <source>
        <dbReference type="ARBA" id="ARBA00022475"/>
    </source>
</evidence>
<comment type="subcellular location">
    <subcellularLocation>
        <location evidence="1">Cell membrane</location>
        <topology evidence="1">Multi-pass membrane protein</topology>
    </subcellularLocation>
</comment>
<evidence type="ECO:0000313" key="8">
    <source>
        <dbReference type="EMBL" id="GIG01188.1"/>
    </source>
</evidence>
<keyword evidence="9" id="KW-1185">Reference proteome</keyword>
<evidence type="ECO:0000259" key="7">
    <source>
        <dbReference type="Pfam" id="PF00482"/>
    </source>
</evidence>
<dbReference type="PANTHER" id="PTHR35007:SF2">
    <property type="entry name" value="PILUS ASSEMBLE PROTEIN"/>
    <property type="match status" value="1"/>
</dbReference>
<evidence type="ECO:0000256" key="4">
    <source>
        <dbReference type="ARBA" id="ARBA00022989"/>
    </source>
</evidence>
<dbReference type="PANTHER" id="PTHR35007">
    <property type="entry name" value="INTEGRAL MEMBRANE PROTEIN-RELATED"/>
    <property type="match status" value="1"/>
</dbReference>
<evidence type="ECO:0000256" key="1">
    <source>
        <dbReference type="ARBA" id="ARBA00004651"/>
    </source>
</evidence>
<evidence type="ECO:0000313" key="9">
    <source>
        <dbReference type="Proteomes" id="UP000659904"/>
    </source>
</evidence>
<proteinExistence type="predicted"/>
<evidence type="ECO:0000256" key="3">
    <source>
        <dbReference type="ARBA" id="ARBA00022692"/>
    </source>
</evidence>
<dbReference type="Proteomes" id="UP000659904">
    <property type="component" value="Unassembled WGS sequence"/>
</dbReference>
<reference evidence="8 9" key="1">
    <citation type="submission" date="2021-01" db="EMBL/GenBank/DDBJ databases">
        <title>Whole genome shotgun sequence of Catellatospora citrea NBRC 14495.</title>
        <authorList>
            <person name="Komaki H."/>
            <person name="Tamura T."/>
        </authorList>
    </citation>
    <scope>NUCLEOTIDE SEQUENCE [LARGE SCALE GENOMIC DNA]</scope>
    <source>
        <strain evidence="8 9">NBRC 14495</strain>
    </source>
</reference>
<feature type="transmembrane region" description="Helical" evidence="6">
    <location>
        <begin position="6"/>
        <end position="30"/>
    </location>
</feature>
<feature type="transmembrane region" description="Helical" evidence="6">
    <location>
        <begin position="133"/>
        <end position="157"/>
    </location>
</feature>
<keyword evidence="4 6" id="KW-1133">Transmembrane helix</keyword>
<evidence type="ECO:0000256" key="5">
    <source>
        <dbReference type="ARBA" id="ARBA00023136"/>
    </source>
</evidence>
<evidence type="ECO:0000256" key="6">
    <source>
        <dbReference type="SAM" id="Phobius"/>
    </source>
</evidence>
<protein>
    <recommendedName>
        <fullName evidence="7">Type II secretion system protein GspF domain-containing protein</fullName>
    </recommendedName>
</protein>
<feature type="transmembrane region" description="Helical" evidence="6">
    <location>
        <begin position="110"/>
        <end position="127"/>
    </location>
</feature>